<dbReference type="AlphaFoldDB" id="A0AAP0K9G0"/>
<evidence type="ECO:0000313" key="2">
    <source>
        <dbReference type="EMBL" id="KAK9147815.1"/>
    </source>
</evidence>
<reference evidence="2 3" key="1">
    <citation type="submission" date="2024-01" db="EMBL/GenBank/DDBJ databases">
        <title>Genome assemblies of Stephania.</title>
        <authorList>
            <person name="Yang L."/>
        </authorList>
    </citation>
    <scope>NUCLEOTIDE SEQUENCE [LARGE SCALE GENOMIC DNA]</scope>
    <source>
        <strain evidence="2">JXDWG</strain>
        <tissue evidence="2">Leaf</tissue>
    </source>
</reference>
<accession>A0AAP0K9G0</accession>
<feature type="transmembrane region" description="Helical" evidence="1">
    <location>
        <begin position="30"/>
        <end position="49"/>
    </location>
</feature>
<keyword evidence="1" id="KW-0472">Membrane</keyword>
<dbReference type="EMBL" id="JBBNAG010000003">
    <property type="protein sequence ID" value="KAK9147815.1"/>
    <property type="molecule type" value="Genomic_DNA"/>
</dbReference>
<name>A0AAP0K9G0_9MAGN</name>
<sequence>MKAKFFSVLLVEMHYWFHCVCIVRCPDIEMLFIACFAFLSIEIEFSVVLYPKSHFFLFICSCYMNVLVFWFRF</sequence>
<keyword evidence="1" id="KW-1133">Transmembrane helix</keyword>
<organism evidence="2 3">
    <name type="scientific">Stephania cephalantha</name>
    <dbReference type="NCBI Taxonomy" id="152367"/>
    <lineage>
        <taxon>Eukaryota</taxon>
        <taxon>Viridiplantae</taxon>
        <taxon>Streptophyta</taxon>
        <taxon>Embryophyta</taxon>
        <taxon>Tracheophyta</taxon>
        <taxon>Spermatophyta</taxon>
        <taxon>Magnoliopsida</taxon>
        <taxon>Ranunculales</taxon>
        <taxon>Menispermaceae</taxon>
        <taxon>Menispermoideae</taxon>
        <taxon>Cissampelideae</taxon>
        <taxon>Stephania</taxon>
    </lineage>
</organism>
<protein>
    <submittedName>
        <fullName evidence="2">Uncharacterized protein</fullName>
    </submittedName>
</protein>
<gene>
    <name evidence="2" type="ORF">Scep_006572</name>
</gene>
<keyword evidence="3" id="KW-1185">Reference proteome</keyword>
<feature type="transmembrane region" description="Helical" evidence="1">
    <location>
        <begin position="55"/>
        <end position="71"/>
    </location>
</feature>
<dbReference type="Proteomes" id="UP001419268">
    <property type="component" value="Unassembled WGS sequence"/>
</dbReference>
<keyword evidence="1" id="KW-0812">Transmembrane</keyword>
<proteinExistence type="predicted"/>
<evidence type="ECO:0000256" key="1">
    <source>
        <dbReference type="SAM" id="Phobius"/>
    </source>
</evidence>
<comment type="caution">
    <text evidence="2">The sequence shown here is derived from an EMBL/GenBank/DDBJ whole genome shotgun (WGS) entry which is preliminary data.</text>
</comment>
<evidence type="ECO:0000313" key="3">
    <source>
        <dbReference type="Proteomes" id="UP001419268"/>
    </source>
</evidence>